<reference evidence="4 5" key="1">
    <citation type="submission" date="2019-12" db="EMBL/GenBank/DDBJ databases">
        <authorList>
            <person name="Scholz U."/>
            <person name="Mascher M."/>
            <person name="Fiebig A."/>
        </authorList>
    </citation>
    <scope>NUCLEOTIDE SEQUENCE</scope>
</reference>
<dbReference type="AlphaFoldDB" id="A0A7I8I8M2"/>
<dbReference type="EMBL" id="LR743588">
    <property type="protein sequence ID" value="CAA2614153.1"/>
    <property type="molecule type" value="Genomic_DNA"/>
</dbReference>
<evidence type="ECO:0000256" key="3">
    <source>
        <dbReference type="SAM" id="MobiDB-lite"/>
    </source>
</evidence>
<dbReference type="SUPFAM" id="SSF117281">
    <property type="entry name" value="Kelch motif"/>
    <property type="match status" value="1"/>
</dbReference>
<dbReference type="InterPro" id="IPR015915">
    <property type="entry name" value="Kelch-typ_b-propeller"/>
</dbReference>
<protein>
    <submittedName>
        <fullName evidence="4">Uncharacterized protein</fullName>
    </submittedName>
</protein>
<gene>
    <name evidence="4" type="ORF">SI7747_01000550</name>
</gene>
<dbReference type="PANTHER" id="PTHR46228:SF2">
    <property type="entry name" value="KELCH REPEAT PROTEIN (AFU_ORTHOLOGUE AFUA_4G14350)"/>
    <property type="match status" value="1"/>
</dbReference>
<evidence type="ECO:0000313" key="5">
    <source>
        <dbReference type="Proteomes" id="UP001189122"/>
    </source>
</evidence>
<feature type="compositionally biased region" description="Acidic residues" evidence="3">
    <location>
        <begin position="300"/>
        <end position="312"/>
    </location>
</feature>
<accession>A0A7I8I8M2</accession>
<evidence type="ECO:0000313" key="4">
    <source>
        <dbReference type="EMBL" id="CAA2614153.1"/>
    </source>
</evidence>
<evidence type="ECO:0000256" key="1">
    <source>
        <dbReference type="ARBA" id="ARBA00022441"/>
    </source>
</evidence>
<sequence>MGSLGGIEGKTKPTWVHPRLAGFTPSERWGTRPAPWVASSTFSGCVGGGCSGGLHFGEVLTFDLKTMAWSSMATTGRRPESRDSHSAATNELHILDLLTGEWSRPICDGVPPCPTGEPHATIVGEDKLLVFGGSGDGEGNYLNDVHILDLKTATSPPPLGSRLLVYGGDCGDRYYGEVDILDVDTLTWYRVPVIIGPSPGARAGHAAVNLGNKRYYSDVWVLDLGSCSWVQLDVGGRRPQGRFSHTAVVAGSDVAVYGGCGEDERPLSELVILQLGAPACKIFGCRWSQDRWRFPRGKDDDWEEDMEEESEQEEHSLSLSQHSSPSQSDQEQNSRRNMASALSTFKQKSAYELFTSSEHSLTVSGPCLRRRHRRRRRRRQKINIGAEVRGSVDGAFDSGYLMTAKVNGLVLRGVLFAPVIPVHLHQARPTPPPAVSSSPDSGCHLHRPPPEKTADAAAAVARHNPDLQGVVLTLGGPAGEQY</sequence>
<dbReference type="PANTHER" id="PTHR46228">
    <property type="entry name" value="KELCH DOMAIN-CONTAINING PROTEIN"/>
    <property type="match status" value="1"/>
</dbReference>
<keyword evidence="5" id="KW-1185">Reference proteome</keyword>
<dbReference type="EMBL" id="CACRZD030000001">
    <property type="protein sequence ID" value="CAA6653960.1"/>
    <property type="molecule type" value="Genomic_DNA"/>
</dbReference>
<keyword evidence="1" id="KW-0880">Kelch repeat</keyword>
<feature type="compositionally biased region" description="Low complexity" evidence="3">
    <location>
        <begin position="317"/>
        <end position="331"/>
    </location>
</feature>
<proteinExistence type="predicted"/>
<feature type="region of interest" description="Disordered" evidence="3">
    <location>
        <begin position="428"/>
        <end position="458"/>
    </location>
</feature>
<dbReference type="Proteomes" id="UP001189122">
    <property type="component" value="Unassembled WGS sequence"/>
</dbReference>
<feature type="region of interest" description="Disordered" evidence="3">
    <location>
        <begin position="298"/>
        <end position="338"/>
    </location>
</feature>
<organism evidence="4">
    <name type="scientific">Spirodela intermedia</name>
    <name type="common">Intermediate duckweed</name>
    <dbReference type="NCBI Taxonomy" id="51605"/>
    <lineage>
        <taxon>Eukaryota</taxon>
        <taxon>Viridiplantae</taxon>
        <taxon>Streptophyta</taxon>
        <taxon>Embryophyta</taxon>
        <taxon>Tracheophyta</taxon>
        <taxon>Spermatophyta</taxon>
        <taxon>Magnoliopsida</taxon>
        <taxon>Liliopsida</taxon>
        <taxon>Araceae</taxon>
        <taxon>Lemnoideae</taxon>
        <taxon>Spirodela</taxon>
    </lineage>
</organism>
<dbReference type="Gene3D" id="2.120.10.80">
    <property type="entry name" value="Kelch-type beta propeller"/>
    <property type="match status" value="2"/>
</dbReference>
<name>A0A7I8I8M2_SPIIN</name>
<evidence type="ECO:0000256" key="2">
    <source>
        <dbReference type="ARBA" id="ARBA00022737"/>
    </source>
</evidence>
<keyword evidence="2" id="KW-0677">Repeat</keyword>